<organism evidence="2 3">
    <name type="scientific">Phaeobacter gallaeciensis</name>
    <dbReference type="NCBI Taxonomy" id="60890"/>
    <lineage>
        <taxon>Bacteria</taxon>
        <taxon>Pseudomonadati</taxon>
        <taxon>Pseudomonadota</taxon>
        <taxon>Alphaproteobacteria</taxon>
        <taxon>Rhodobacterales</taxon>
        <taxon>Roseobacteraceae</taxon>
        <taxon>Phaeobacter</taxon>
    </lineage>
</organism>
<evidence type="ECO:0000256" key="1">
    <source>
        <dbReference type="SAM" id="Phobius"/>
    </source>
</evidence>
<dbReference type="OrthoDB" id="7847071at2"/>
<feature type="transmembrane region" description="Helical" evidence="1">
    <location>
        <begin position="78"/>
        <end position="99"/>
    </location>
</feature>
<evidence type="ECO:0000313" key="2">
    <source>
        <dbReference type="EMBL" id="RBW62252.1"/>
    </source>
</evidence>
<keyword evidence="1" id="KW-1133">Transmembrane helix</keyword>
<name>A0A366XEK0_9RHOB</name>
<dbReference type="EMBL" id="QOCE01000003">
    <property type="protein sequence ID" value="RBW62252.1"/>
    <property type="molecule type" value="Genomic_DNA"/>
</dbReference>
<dbReference type="RefSeq" id="WP_113821616.1">
    <property type="nucleotide sequence ID" value="NZ_QOCE01000003.1"/>
</dbReference>
<feature type="transmembrane region" description="Helical" evidence="1">
    <location>
        <begin position="144"/>
        <end position="165"/>
    </location>
</feature>
<protein>
    <submittedName>
        <fullName evidence="2">Component of SufBCD complex</fullName>
    </submittedName>
</protein>
<sequence>MDWYNSIFELIDMRSFSNLWFWIALAVGWSTASHWIIGVPFDMVVRARRTGGQAMVDLQDIVRVNVNRMLYINHLSGMWLLGVICFVLSTLAVLGFYYFVEFAQAVFLIGFPMSLVGLVNLAGARRIRAEDLQGVDLIKRLNRCRIYTQIIGMVSIFVTALWGMYQNLSIGVLG</sequence>
<keyword evidence="1" id="KW-0812">Transmembrane</keyword>
<keyword evidence="1" id="KW-0472">Membrane</keyword>
<reference evidence="2 3" key="1">
    <citation type="submission" date="2018-07" db="EMBL/GenBank/DDBJ databases">
        <title>Modular assembly of carbohydrate-degrading microbial communities in the ocean.</title>
        <authorList>
            <person name="Enke T.N."/>
            <person name="Datta M.S."/>
            <person name="Schwartzman J.A."/>
            <person name="Cermak N."/>
            <person name="Schmitz D.A."/>
            <person name="Barrere J."/>
            <person name="Cordero O.X."/>
        </authorList>
    </citation>
    <scope>NUCLEOTIDE SEQUENCE [LARGE SCALE GENOMIC DNA]</scope>
    <source>
        <strain evidence="2 3">C3M10</strain>
    </source>
</reference>
<feature type="transmembrane region" description="Helical" evidence="1">
    <location>
        <begin position="105"/>
        <end position="123"/>
    </location>
</feature>
<comment type="caution">
    <text evidence="2">The sequence shown here is derived from an EMBL/GenBank/DDBJ whole genome shotgun (WGS) entry which is preliminary data.</text>
</comment>
<proteinExistence type="predicted"/>
<accession>A0A366XEK0</accession>
<evidence type="ECO:0000313" key="3">
    <source>
        <dbReference type="Proteomes" id="UP000252706"/>
    </source>
</evidence>
<dbReference type="AlphaFoldDB" id="A0A366XEK0"/>
<dbReference type="Proteomes" id="UP000252706">
    <property type="component" value="Unassembled WGS sequence"/>
</dbReference>
<gene>
    <name evidence="2" type="ORF">DS909_01215</name>
</gene>
<feature type="transmembrane region" description="Helical" evidence="1">
    <location>
        <begin position="20"/>
        <end position="41"/>
    </location>
</feature>